<dbReference type="Proteomes" id="UP000064525">
    <property type="component" value="Chromosome I"/>
</dbReference>
<dbReference type="GO" id="GO:0004311">
    <property type="term" value="F:geranylgeranyl diphosphate synthase activity"/>
    <property type="evidence" value="ECO:0007669"/>
    <property type="project" value="UniProtKB-EC"/>
</dbReference>
<keyword evidence="3 7" id="KW-0808">Transferase</keyword>
<reference evidence="8" key="3">
    <citation type="submission" date="2015-11" db="EMBL/GenBank/DDBJ databases">
        <authorList>
            <person name="Zhang Y."/>
            <person name="Guo Z."/>
        </authorList>
    </citation>
    <scope>NUCLEOTIDE SEQUENCE</scope>
    <source>
        <strain evidence="8">1</strain>
    </source>
</reference>
<dbReference type="FunFam" id="1.10.600.10:FF:000001">
    <property type="entry name" value="Geranylgeranyl diphosphate synthase"/>
    <property type="match status" value="1"/>
</dbReference>
<dbReference type="STRING" id="76936.BN2458_PEG0861"/>
<organism evidence="8 11">
    <name type="scientific">Helicobacter typhlonius</name>
    <dbReference type="NCBI Taxonomy" id="76936"/>
    <lineage>
        <taxon>Bacteria</taxon>
        <taxon>Pseudomonadati</taxon>
        <taxon>Campylobacterota</taxon>
        <taxon>Epsilonproteobacteria</taxon>
        <taxon>Campylobacterales</taxon>
        <taxon>Helicobacteraceae</taxon>
        <taxon>Helicobacter</taxon>
    </lineage>
</organism>
<gene>
    <name evidence="8" type="ORF">BN2458_PEG0861</name>
    <name evidence="9" type="ORF">LS75_005760</name>
</gene>
<dbReference type="PROSITE" id="PS00444">
    <property type="entry name" value="POLYPRENYL_SYNTHASE_2"/>
    <property type="match status" value="1"/>
</dbReference>
<reference evidence="9 10" key="1">
    <citation type="journal article" date="2014" name="Genome Announc.">
        <title>Draft genome sequences of eight enterohepatic helicobacter species isolated from both laboratory and wild rodents.</title>
        <authorList>
            <person name="Sheh A."/>
            <person name="Shen Z."/>
            <person name="Fox J.G."/>
        </authorList>
    </citation>
    <scope>NUCLEOTIDE SEQUENCE [LARGE SCALE GENOMIC DNA]</scope>
    <source>
        <strain evidence="9 10">MIT 98-6810</strain>
    </source>
</reference>
<dbReference type="EC" id="2.5.1.10" evidence="8"/>
<dbReference type="RefSeq" id="WP_034328061.1">
    <property type="nucleotide sequence ID" value="NZ_CAJTQN010000004.1"/>
</dbReference>
<dbReference type="PATRIC" id="fig|76936.10.peg.840"/>
<evidence type="ECO:0000256" key="7">
    <source>
        <dbReference type="RuleBase" id="RU004466"/>
    </source>
</evidence>
<dbReference type="EC" id="2.5.1.29" evidence="8"/>
<dbReference type="EMBL" id="JRPF02000005">
    <property type="protein sequence ID" value="TLD78490.1"/>
    <property type="molecule type" value="Genomic_DNA"/>
</dbReference>
<evidence type="ECO:0000313" key="8">
    <source>
        <dbReference type="EMBL" id="CUU39747.1"/>
    </source>
</evidence>
<protein>
    <submittedName>
        <fullName evidence="8">Octaprenyl diphosphate synthase / Dimethylallyltransferase / (2E,6E)-farnesyl diphosphate synthase / Geranylgeranyl pyrophosphate synthetase</fullName>
        <ecNumber evidence="8">2.5.1.1</ecNumber>
        <ecNumber evidence="8">2.5.1.10</ecNumber>
        <ecNumber evidence="8">2.5.1.29</ecNumber>
        <ecNumber evidence="8">2.5.1.90</ecNumber>
    </submittedName>
    <submittedName>
        <fullName evidence="9">Polyprenyl synthetase family protein</fullName>
    </submittedName>
</protein>
<evidence type="ECO:0000256" key="4">
    <source>
        <dbReference type="ARBA" id="ARBA00022723"/>
    </source>
</evidence>
<keyword evidence="4" id="KW-0479">Metal-binding</keyword>
<dbReference type="Pfam" id="PF00348">
    <property type="entry name" value="polyprenyl_synt"/>
    <property type="match status" value="1"/>
</dbReference>
<dbReference type="SUPFAM" id="SSF48576">
    <property type="entry name" value="Terpenoid synthases"/>
    <property type="match status" value="1"/>
</dbReference>
<dbReference type="GO" id="GO:0004337">
    <property type="term" value="F:(2E,6E)-farnesyl diphosphate synthase activity"/>
    <property type="evidence" value="ECO:0007669"/>
    <property type="project" value="UniProtKB-EC"/>
</dbReference>
<dbReference type="GO" id="GO:0004161">
    <property type="term" value="F:dimethylallyltranstransferase activity"/>
    <property type="evidence" value="ECO:0007669"/>
    <property type="project" value="UniProtKB-EC"/>
</dbReference>
<evidence type="ECO:0000256" key="1">
    <source>
        <dbReference type="ARBA" id="ARBA00001946"/>
    </source>
</evidence>
<evidence type="ECO:0000313" key="9">
    <source>
        <dbReference type="EMBL" id="TLD78490.1"/>
    </source>
</evidence>
<keyword evidence="5" id="KW-0460">Magnesium</keyword>
<dbReference type="SFLD" id="SFLDS00005">
    <property type="entry name" value="Isoprenoid_Synthase_Type_I"/>
    <property type="match status" value="1"/>
</dbReference>
<evidence type="ECO:0000256" key="5">
    <source>
        <dbReference type="ARBA" id="ARBA00022842"/>
    </source>
</evidence>
<dbReference type="Gene3D" id="1.10.600.10">
    <property type="entry name" value="Farnesyl Diphosphate Synthase"/>
    <property type="match status" value="1"/>
</dbReference>
<dbReference type="InterPro" id="IPR000092">
    <property type="entry name" value="Polyprenyl_synt"/>
</dbReference>
<dbReference type="AlphaFoldDB" id="A0A099UGQ6"/>
<proteinExistence type="inferred from homology"/>
<evidence type="ECO:0000313" key="10">
    <source>
        <dbReference type="Proteomes" id="UP000029925"/>
    </source>
</evidence>
<name>A0A099UGQ6_9HELI</name>
<dbReference type="GO" id="GO:0016114">
    <property type="term" value="P:terpenoid biosynthetic process"/>
    <property type="evidence" value="ECO:0007669"/>
    <property type="project" value="UniProtKB-ARBA"/>
</dbReference>
<reference evidence="11" key="2">
    <citation type="submission" date="2015-11" db="EMBL/GenBank/DDBJ databases">
        <authorList>
            <person name="Anvar S.Y."/>
        </authorList>
    </citation>
    <scope>NUCLEOTIDE SEQUENCE [LARGE SCALE GENOMIC DNA]</scope>
</reference>
<keyword evidence="6" id="KW-0414">Isoprene biosynthesis</keyword>
<evidence type="ECO:0000256" key="6">
    <source>
        <dbReference type="ARBA" id="ARBA00023229"/>
    </source>
</evidence>
<dbReference type="SFLD" id="SFLDG01017">
    <property type="entry name" value="Polyprenyl_Transferase_Like"/>
    <property type="match status" value="1"/>
</dbReference>
<comment type="similarity">
    <text evidence="2 7">Belongs to the FPP/GGPP synthase family.</text>
</comment>
<dbReference type="GeneID" id="78151107"/>
<evidence type="ECO:0000313" key="11">
    <source>
        <dbReference type="Proteomes" id="UP000064525"/>
    </source>
</evidence>
<dbReference type="PANTHER" id="PTHR43281">
    <property type="entry name" value="FARNESYL DIPHOSPHATE SYNTHASE"/>
    <property type="match status" value="1"/>
</dbReference>
<dbReference type="InterPro" id="IPR033749">
    <property type="entry name" value="Polyprenyl_synt_CS"/>
</dbReference>
<comment type="cofactor">
    <cofactor evidence="1">
        <name>Mg(2+)</name>
        <dbReference type="ChEBI" id="CHEBI:18420"/>
    </cofactor>
</comment>
<accession>A0A099UGQ6</accession>
<dbReference type="EC" id="2.5.1.90" evidence="8"/>
<dbReference type="InterPro" id="IPR008949">
    <property type="entry name" value="Isoprenoid_synthase_dom_sf"/>
</dbReference>
<sequence length="290" mass="32173">MAQHIAEILKDFESFLTAQAPQVPSFHTHYESALWEMMKNGGKRFRPALLFCIVNALAPQLIKNAFLPALSIECIHTYSLIHDDLPCMDNAPLRRGHVTLHTKYDETLALLIGDGLNTYAFSLLAQARLDSNVKLALIESIATNAGIGGMVLGQVLDCEFENTKLSLEQLKIIHLNKTAKLIAASLQCGGIIACASSELCEKLYVFGLELGVYFQLRDDIIDMCLDTQEAGKTTQNDTHKNSYVNLLGLEGAKAEFMRQRAQLKEQIALFGESIAYNLTSLLEDYFKEIG</sequence>
<dbReference type="CDD" id="cd00685">
    <property type="entry name" value="Trans_IPPS_HT"/>
    <property type="match status" value="1"/>
</dbReference>
<dbReference type="PROSITE" id="PS00723">
    <property type="entry name" value="POLYPRENYL_SYNTHASE_1"/>
    <property type="match status" value="1"/>
</dbReference>
<dbReference type="EC" id="2.5.1.1" evidence="8"/>
<keyword evidence="10" id="KW-1185">Reference proteome</keyword>
<evidence type="ECO:0000256" key="3">
    <source>
        <dbReference type="ARBA" id="ARBA00022679"/>
    </source>
</evidence>
<dbReference type="PANTHER" id="PTHR43281:SF1">
    <property type="entry name" value="FARNESYL DIPHOSPHATE SYNTHASE"/>
    <property type="match status" value="1"/>
</dbReference>
<dbReference type="GO" id="GO:0106350">
    <property type="term" value="F:all-trans-octaprenyl-diphosphate synthase activity"/>
    <property type="evidence" value="ECO:0007669"/>
    <property type="project" value="UniProtKB-EC"/>
</dbReference>
<dbReference type="Proteomes" id="UP000029925">
    <property type="component" value="Unassembled WGS sequence"/>
</dbReference>
<dbReference type="KEGG" id="hty:BN2458_PEG0861"/>
<dbReference type="OrthoDB" id="9805316at2"/>
<dbReference type="GO" id="GO:0046872">
    <property type="term" value="F:metal ion binding"/>
    <property type="evidence" value="ECO:0007669"/>
    <property type="project" value="UniProtKB-KW"/>
</dbReference>
<evidence type="ECO:0000256" key="2">
    <source>
        <dbReference type="ARBA" id="ARBA00006706"/>
    </source>
</evidence>
<dbReference type="EMBL" id="LN907858">
    <property type="protein sequence ID" value="CUU39747.1"/>
    <property type="molecule type" value="Genomic_DNA"/>
</dbReference>